<keyword evidence="2" id="KW-1133">Transmembrane helix</keyword>
<keyword evidence="4" id="KW-1185">Reference proteome</keyword>
<dbReference type="EMBL" id="BGZK01001211">
    <property type="protein sequence ID" value="GBP74531.1"/>
    <property type="molecule type" value="Genomic_DNA"/>
</dbReference>
<reference evidence="3 4" key="1">
    <citation type="journal article" date="2019" name="Commun. Biol.">
        <title>The bagworm genome reveals a unique fibroin gene that provides high tensile strength.</title>
        <authorList>
            <person name="Kono N."/>
            <person name="Nakamura H."/>
            <person name="Ohtoshi R."/>
            <person name="Tomita M."/>
            <person name="Numata K."/>
            <person name="Arakawa K."/>
        </authorList>
    </citation>
    <scope>NUCLEOTIDE SEQUENCE [LARGE SCALE GENOMIC DNA]</scope>
</reference>
<feature type="region of interest" description="Disordered" evidence="1">
    <location>
        <begin position="76"/>
        <end position="112"/>
    </location>
</feature>
<comment type="caution">
    <text evidence="3">The sequence shown here is derived from an EMBL/GenBank/DDBJ whole genome shotgun (WGS) entry which is preliminary data.</text>
</comment>
<keyword evidence="2" id="KW-0472">Membrane</keyword>
<evidence type="ECO:0000313" key="4">
    <source>
        <dbReference type="Proteomes" id="UP000299102"/>
    </source>
</evidence>
<gene>
    <name evidence="3" type="ORF">EVAR_84885_1</name>
</gene>
<organism evidence="3 4">
    <name type="scientific">Eumeta variegata</name>
    <name type="common">Bagworm moth</name>
    <name type="synonym">Eumeta japonica</name>
    <dbReference type="NCBI Taxonomy" id="151549"/>
    <lineage>
        <taxon>Eukaryota</taxon>
        <taxon>Metazoa</taxon>
        <taxon>Ecdysozoa</taxon>
        <taxon>Arthropoda</taxon>
        <taxon>Hexapoda</taxon>
        <taxon>Insecta</taxon>
        <taxon>Pterygota</taxon>
        <taxon>Neoptera</taxon>
        <taxon>Endopterygota</taxon>
        <taxon>Lepidoptera</taxon>
        <taxon>Glossata</taxon>
        <taxon>Ditrysia</taxon>
        <taxon>Tineoidea</taxon>
        <taxon>Psychidae</taxon>
        <taxon>Oiketicinae</taxon>
        <taxon>Eumeta</taxon>
    </lineage>
</organism>
<evidence type="ECO:0000256" key="1">
    <source>
        <dbReference type="SAM" id="MobiDB-lite"/>
    </source>
</evidence>
<evidence type="ECO:0000256" key="2">
    <source>
        <dbReference type="SAM" id="Phobius"/>
    </source>
</evidence>
<name>A0A4C1YDS3_EUMVA</name>
<evidence type="ECO:0000313" key="3">
    <source>
        <dbReference type="EMBL" id="GBP74531.1"/>
    </source>
</evidence>
<keyword evidence="2" id="KW-0812">Transmembrane</keyword>
<proteinExistence type="predicted"/>
<dbReference type="AlphaFoldDB" id="A0A4C1YDS3"/>
<feature type="transmembrane region" description="Helical" evidence="2">
    <location>
        <begin position="29"/>
        <end position="52"/>
    </location>
</feature>
<dbReference type="Proteomes" id="UP000299102">
    <property type="component" value="Unassembled WGS sequence"/>
</dbReference>
<protein>
    <submittedName>
        <fullName evidence="3">Uncharacterized protein</fullName>
    </submittedName>
</protein>
<accession>A0A4C1YDS3</accession>
<sequence length="112" mass="11964">MNESSSGLLPPPSDILLLPKTQQRTSKSYGIVLIAALLGRALTVIVVVNAMTSAGSADRWDRQVGMTLKGHRAVRLWSRANPAPDETKATPSTAEHCPSDGPQSAVQPHREP</sequence>